<reference evidence="3" key="2">
    <citation type="submission" date="2023-01" db="EMBL/GenBank/DDBJ databases">
        <authorList>
            <person name="Petersen C."/>
        </authorList>
    </citation>
    <scope>NUCLEOTIDE SEQUENCE</scope>
    <source>
        <strain evidence="3">IBT 15450</strain>
    </source>
</reference>
<feature type="compositionally biased region" description="Basic and acidic residues" evidence="1">
    <location>
        <begin position="266"/>
        <end position="281"/>
    </location>
</feature>
<feature type="compositionally biased region" description="Basic and acidic residues" evidence="1">
    <location>
        <begin position="319"/>
        <end position="337"/>
    </location>
</feature>
<dbReference type="Gene3D" id="3.40.50.620">
    <property type="entry name" value="HUPs"/>
    <property type="match status" value="1"/>
</dbReference>
<dbReference type="PANTHER" id="PTHR46100:SF4">
    <property type="entry name" value="USPA DOMAIN-CONTAINING PROTEIN"/>
    <property type="match status" value="1"/>
</dbReference>
<dbReference type="EMBL" id="JAQJZL010000002">
    <property type="protein sequence ID" value="KAJ6052203.1"/>
    <property type="molecule type" value="Genomic_DNA"/>
</dbReference>
<dbReference type="Proteomes" id="UP001219568">
    <property type="component" value="Unassembled WGS sequence"/>
</dbReference>
<accession>A0AAD6IKG1</accession>
<feature type="compositionally biased region" description="Basic and acidic residues" evidence="1">
    <location>
        <begin position="235"/>
        <end position="245"/>
    </location>
</feature>
<proteinExistence type="predicted"/>
<dbReference type="SUPFAM" id="SSF52402">
    <property type="entry name" value="Adenine nucleotide alpha hydrolases-like"/>
    <property type="match status" value="1"/>
</dbReference>
<name>A0AAD6IKG1_PENCN</name>
<sequence length="658" mass="70875">MDSPPEAVPLSYHAGTSPISNTEQLKSLGRSTISTTPIDEKPTGLSRALQSLLIAPPKNSAGTCSPRARGIRSPVEPLVSSPLRMSYSDMASAPSSPERTRAEPEALPRSSSDHAVEVGRPSSRLGTDTDAKFEVSVSPSEQSHSKKRFLQARDKSQGRKGMAAMMSGLESRLFPRSFSRGRDSSRGSIQRGSSLDSRSSTSPERGRPSSSGSHSIHVESIQPAPNSSGKGKTVHIHDHLNKSDEALPNSSGSLPDYVKPAAVEENGERLAKDVFDRDKNIIESSEDEGDDTSSDDDSTNEGMRGRRKRADITSITPDDFEKPKNEEPKPAEQKANEKTTGPQEKKPRKSALKAVVHPQTSFDIPTPRIQSVAGTPYGSDDEAEIGDIHRAQKLSISMSAIDNGVHNRSIRTIVRGNFSGLSDTGDEIRRRRRKYLVATDLSEESVYALEWTIGTVLRDGDTIFAIYVMPEDSTSTSAVQVGEGAKVIKDATAVVGTQTKEAQNSGYGSRTILGRLGPGTASKAHSADSRASSIAEAERVRAVETVSQTCVKLLRKTVLQVRIAVEVIHCKNPKSMITEAIDELEPTLVIVGARGQSALKGVLLGSFSNYLLSKSSVPVMVARRKLKRHSSKGRLSSANVRLSNNLITPKSLSQAKVD</sequence>
<organism evidence="3 4">
    <name type="scientific">Penicillium canescens</name>
    <dbReference type="NCBI Taxonomy" id="5083"/>
    <lineage>
        <taxon>Eukaryota</taxon>
        <taxon>Fungi</taxon>
        <taxon>Dikarya</taxon>
        <taxon>Ascomycota</taxon>
        <taxon>Pezizomycotina</taxon>
        <taxon>Eurotiomycetes</taxon>
        <taxon>Eurotiomycetidae</taxon>
        <taxon>Eurotiales</taxon>
        <taxon>Aspergillaceae</taxon>
        <taxon>Penicillium</taxon>
    </lineage>
</organism>
<dbReference type="AlphaFoldDB" id="A0AAD6IKG1"/>
<evidence type="ECO:0000259" key="2">
    <source>
        <dbReference type="Pfam" id="PF00582"/>
    </source>
</evidence>
<feature type="compositionally biased region" description="Low complexity" evidence="1">
    <location>
        <begin position="186"/>
        <end position="221"/>
    </location>
</feature>
<gene>
    <name evidence="3" type="ORF">N7460_002737</name>
</gene>
<protein>
    <recommendedName>
        <fullName evidence="2">UspA domain-containing protein</fullName>
    </recommendedName>
</protein>
<dbReference type="InterPro" id="IPR014729">
    <property type="entry name" value="Rossmann-like_a/b/a_fold"/>
</dbReference>
<dbReference type="CDD" id="cd23659">
    <property type="entry name" value="USP_At3g01520-like"/>
    <property type="match status" value="1"/>
</dbReference>
<keyword evidence="4" id="KW-1185">Reference proteome</keyword>
<evidence type="ECO:0000313" key="4">
    <source>
        <dbReference type="Proteomes" id="UP001219568"/>
    </source>
</evidence>
<dbReference type="InterPro" id="IPR006016">
    <property type="entry name" value="UspA"/>
</dbReference>
<dbReference type="PRINTS" id="PR01438">
    <property type="entry name" value="UNVRSLSTRESS"/>
</dbReference>
<dbReference type="PANTHER" id="PTHR46100">
    <property type="entry name" value="IMP2'P"/>
    <property type="match status" value="1"/>
</dbReference>
<comment type="caution">
    <text evidence="3">The sequence shown here is derived from an EMBL/GenBank/DDBJ whole genome shotgun (WGS) entry which is preliminary data.</text>
</comment>
<dbReference type="InterPro" id="IPR006015">
    <property type="entry name" value="Universal_stress_UspA"/>
</dbReference>
<evidence type="ECO:0000256" key="1">
    <source>
        <dbReference type="SAM" id="MobiDB-lite"/>
    </source>
</evidence>
<reference evidence="3" key="1">
    <citation type="journal article" date="2023" name="IMA Fungus">
        <title>Comparative genomic study of the Penicillium genus elucidates a diverse pangenome and 15 lateral gene transfer events.</title>
        <authorList>
            <person name="Petersen C."/>
            <person name="Sorensen T."/>
            <person name="Nielsen M.R."/>
            <person name="Sondergaard T.E."/>
            <person name="Sorensen J.L."/>
            <person name="Fitzpatrick D.A."/>
            <person name="Frisvad J.C."/>
            <person name="Nielsen K.L."/>
        </authorList>
    </citation>
    <scope>NUCLEOTIDE SEQUENCE</scope>
    <source>
        <strain evidence="3">IBT 15450</strain>
    </source>
</reference>
<feature type="domain" description="UspA" evidence="2">
    <location>
        <begin position="433"/>
        <end position="623"/>
    </location>
</feature>
<dbReference type="Pfam" id="PF00582">
    <property type="entry name" value="Usp"/>
    <property type="match status" value="1"/>
</dbReference>
<feature type="region of interest" description="Disordered" evidence="1">
    <location>
        <begin position="1"/>
        <end position="44"/>
    </location>
</feature>
<feature type="compositionally biased region" description="Polar residues" evidence="1">
    <location>
        <begin position="17"/>
        <end position="37"/>
    </location>
</feature>
<evidence type="ECO:0000313" key="3">
    <source>
        <dbReference type="EMBL" id="KAJ6052203.1"/>
    </source>
</evidence>
<feature type="compositionally biased region" description="Acidic residues" evidence="1">
    <location>
        <begin position="284"/>
        <end position="299"/>
    </location>
</feature>
<feature type="region of interest" description="Disordered" evidence="1">
    <location>
        <begin position="56"/>
        <end position="358"/>
    </location>
</feature>
<feature type="compositionally biased region" description="Basic and acidic residues" evidence="1">
    <location>
        <begin position="98"/>
        <end position="117"/>
    </location>
</feature>